<feature type="transmembrane region" description="Helical" evidence="11">
    <location>
        <begin position="254"/>
        <end position="281"/>
    </location>
</feature>
<evidence type="ECO:0000256" key="3">
    <source>
        <dbReference type="ARBA" id="ARBA00022692"/>
    </source>
</evidence>
<dbReference type="AlphaFoldDB" id="A0AAV2PXB7"/>
<feature type="transmembrane region" description="Helical" evidence="11">
    <location>
        <begin position="212"/>
        <end position="233"/>
    </location>
</feature>
<name>A0AAV2PXB7_MEGNR</name>
<keyword evidence="8 9" id="KW-0807">Transducer</keyword>
<dbReference type="PANTHER" id="PTHR24243:SF233">
    <property type="entry name" value="THYROTROPIN-RELEASING HORMONE RECEPTOR"/>
    <property type="match status" value="1"/>
</dbReference>
<keyword evidence="3 9" id="KW-0812">Transmembrane</keyword>
<dbReference type="PANTHER" id="PTHR24243">
    <property type="entry name" value="G-PROTEIN COUPLED RECEPTOR"/>
    <property type="match status" value="1"/>
</dbReference>
<dbReference type="GO" id="GO:0005886">
    <property type="term" value="C:plasma membrane"/>
    <property type="evidence" value="ECO:0007669"/>
    <property type="project" value="TreeGrafter"/>
</dbReference>
<sequence length="718" mass="78995">MSSVVLPPPSASVLQSSAHDASSAVVAFKADGGLAVGDTAASADVGGPTGDHLWLEAIASAADAAIAPMDDYNATGDLFLFEEVNCSEFYGGEVAITALNMTRTLLEVAMTRSSNGSMSSHWMTQEEGFFPAWVVAVWTAVLGGIMGVGIVGNLLVPVVVTRTKELRSSTNLLLVNLAAADLLVLLVSLPTALVELHTRPETWVLGPLMCKLVPFVEYCVNYASVLTILVISFERYYAICRPLRASYTCTKMRACTAILIIWAASTVLSCPLLIISVYTWAPYYDRSCVPVCILVMTSKLAINYIVAVTVVFFFIPLLMLVMLYLVIGKRLMQDSASAGLQHRRVDLPNMRARRQVVVMLATVTIFFFVLLLPYRVYALWIVMQPKDEIDKMGIQTYYSLLYTVRALLFFNSAVNPILYNLTSTKFRNGFGKLFFSKARKRELNRQSTFNTTSLSNGRSTGSSRSVPVDMIIAQHRKSLAAMGHHPSFDETIARPRGPALVQYGRQSSFAGIPYSYTGGNSLANSRSCSRQNSQMDDLPGASDARKITHEGENKIRHSSSERRKLMLESERSSFSNDCIDEELSGGSFEEPHKERGVSMLSSVIRSAIIPTALAVPFSTEEIRKMEDNPSPVITDIIRTQNSNNKYIDKHELDYDICDNSEITENREDNLSSDVDTDDGAKRITKENGNMEFSSKGALAENAKNVLYIVSKSTKVSLV</sequence>
<evidence type="ECO:0000256" key="7">
    <source>
        <dbReference type="ARBA" id="ARBA00023170"/>
    </source>
</evidence>
<dbReference type="Pfam" id="PF00001">
    <property type="entry name" value="7tm_1"/>
    <property type="match status" value="1"/>
</dbReference>
<feature type="transmembrane region" description="Helical" evidence="11">
    <location>
        <begin position="172"/>
        <end position="192"/>
    </location>
</feature>
<keyword evidence="4 11" id="KW-1133">Transmembrane helix</keyword>
<feature type="region of interest" description="Disordered" evidence="10">
    <location>
        <begin position="667"/>
        <end position="687"/>
    </location>
</feature>
<feature type="transmembrane region" description="Helical" evidence="11">
    <location>
        <begin position="301"/>
        <end position="327"/>
    </location>
</feature>
<dbReference type="InterPro" id="IPR017452">
    <property type="entry name" value="GPCR_Rhodpsn_7TM"/>
</dbReference>
<proteinExistence type="inferred from homology"/>
<dbReference type="PROSITE" id="PS00237">
    <property type="entry name" value="G_PROTEIN_RECEP_F1_1"/>
    <property type="match status" value="1"/>
</dbReference>
<evidence type="ECO:0000313" key="13">
    <source>
        <dbReference type="EMBL" id="CAL4065884.1"/>
    </source>
</evidence>
<feature type="domain" description="G-protein coupled receptors family 1 profile" evidence="12">
    <location>
        <begin position="152"/>
        <end position="419"/>
    </location>
</feature>
<evidence type="ECO:0000256" key="5">
    <source>
        <dbReference type="ARBA" id="ARBA00023040"/>
    </source>
</evidence>
<comment type="caution">
    <text evidence="13">The sequence shown here is derived from an EMBL/GenBank/DDBJ whole genome shotgun (WGS) entry which is preliminary data.</text>
</comment>
<dbReference type="GO" id="GO:0004930">
    <property type="term" value="F:G protein-coupled receptor activity"/>
    <property type="evidence" value="ECO:0007669"/>
    <property type="project" value="UniProtKB-KW"/>
</dbReference>
<evidence type="ECO:0000256" key="9">
    <source>
        <dbReference type="RuleBase" id="RU000688"/>
    </source>
</evidence>
<evidence type="ECO:0000256" key="11">
    <source>
        <dbReference type="SAM" id="Phobius"/>
    </source>
</evidence>
<reference evidence="13 14" key="1">
    <citation type="submission" date="2024-05" db="EMBL/GenBank/DDBJ databases">
        <authorList>
            <person name="Wallberg A."/>
        </authorList>
    </citation>
    <scope>NUCLEOTIDE SEQUENCE [LARGE SCALE GENOMIC DNA]</scope>
</reference>
<comment type="similarity">
    <text evidence="2 9">Belongs to the G-protein coupled receptor 1 family.</text>
</comment>
<keyword evidence="5 9" id="KW-0297">G-protein coupled receptor</keyword>
<comment type="subcellular location">
    <subcellularLocation>
        <location evidence="1">Membrane</location>
        <topology evidence="1">Multi-pass membrane protein</topology>
    </subcellularLocation>
</comment>
<evidence type="ECO:0000259" key="12">
    <source>
        <dbReference type="PROSITE" id="PS50262"/>
    </source>
</evidence>
<dbReference type="InterPro" id="IPR000276">
    <property type="entry name" value="GPCR_Rhodpsn"/>
</dbReference>
<evidence type="ECO:0000313" key="14">
    <source>
        <dbReference type="Proteomes" id="UP001497623"/>
    </source>
</evidence>
<organism evidence="13 14">
    <name type="scientific">Meganyctiphanes norvegica</name>
    <name type="common">Northern krill</name>
    <name type="synonym">Thysanopoda norvegica</name>
    <dbReference type="NCBI Taxonomy" id="48144"/>
    <lineage>
        <taxon>Eukaryota</taxon>
        <taxon>Metazoa</taxon>
        <taxon>Ecdysozoa</taxon>
        <taxon>Arthropoda</taxon>
        <taxon>Crustacea</taxon>
        <taxon>Multicrustacea</taxon>
        <taxon>Malacostraca</taxon>
        <taxon>Eumalacostraca</taxon>
        <taxon>Eucarida</taxon>
        <taxon>Euphausiacea</taxon>
        <taxon>Euphausiidae</taxon>
        <taxon>Meganyctiphanes</taxon>
    </lineage>
</organism>
<accession>A0AAV2PXB7</accession>
<dbReference type="EMBL" id="CAXKWB010001941">
    <property type="protein sequence ID" value="CAL4065884.1"/>
    <property type="molecule type" value="Genomic_DNA"/>
</dbReference>
<dbReference type="PROSITE" id="PS50262">
    <property type="entry name" value="G_PROTEIN_RECEP_F1_2"/>
    <property type="match status" value="1"/>
</dbReference>
<evidence type="ECO:0000256" key="8">
    <source>
        <dbReference type="ARBA" id="ARBA00023224"/>
    </source>
</evidence>
<dbReference type="Gene3D" id="1.20.1070.10">
    <property type="entry name" value="Rhodopsin 7-helix transmembrane proteins"/>
    <property type="match status" value="1"/>
</dbReference>
<keyword evidence="14" id="KW-1185">Reference proteome</keyword>
<evidence type="ECO:0000256" key="6">
    <source>
        <dbReference type="ARBA" id="ARBA00023136"/>
    </source>
</evidence>
<keyword evidence="6 11" id="KW-0472">Membrane</keyword>
<evidence type="ECO:0000256" key="4">
    <source>
        <dbReference type="ARBA" id="ARBA00022989"/>
    </source>
</evidence>
<dbReference type="SUPFAM" id="SSF81321">
    <property type="entry name" value="Family A G protein-coupled receptor-like"/>
    <property type="match status" value="1"/>
</dbReference>
<evidence type="ECO:0000256" key="10">
    <source>
        <dbReference type="SAM" id="MobiDB-lite"/>
    </source>
</evidence>
<dbReference type="PRINTS" id="PR00237">
    <property type="entry name" value="GPCRRHODOPSN"/>
</dbReference>
<evidence type="ECO:0000256" key="1">
    <source>
        <dbReference type="ARBA" id="ARBA00004141"/>
    </source>
</evidence>
<evidence type="ECO:0000256" key="2">
    <source>
        <dbReference type="ARBA" id="ARBA00010663"/>
    </source>
</evidence>
<feature type="transmembrane region" description="Helical" evidence="11">
    <location>
        <begin position="356"/>
        <end position="377"/>
    </location>
</feature>
<protein>
    <recommendedName>
        <fullName evidence="12">G-protein coupled receptors family 1 profile domain-containing protein</fullName>
    </recommendedName>
</protein>
<keyword evidence="7 9" id="KW-0675">Receptor</keyword>
<dbReference type="Proteomes" id="UP001497623">
    <property type="component" value="Unassembled WGS sequence"/>
</dbReference>
<gene>
    <name evidence="13" type="ORF">MNOR_LOCUS5131</name>
</gene>
<feature type="transmembrane region" description="Helical" evidence="11">
    <location>
        <begin position="132"/>
        <end position="160"/>
    </location>
</feature>